<comment type="caution">
    <text evidence="3">The sequence shown here is derived from an EMBL/GenBank/DDBJ whole genome shotgun (WGS) entry which is preliminary data.</text>
</comment>
<evidence type="ECO:0000256" key="1">
    <source>
        <dbReference type="SAM" id="MobiDB-lite"/>
    </source>
</evidence>
<feature type="transmembrane region" description="Helical" evidence="2">
    <location>
        <begin position="205"/>
        <end position="226"/>
    </location>
</feature>
<gene>
    <name evidence="3" type="ORF">QYE76_039364</name>
</gene>
<reference evidence="3" key="1">
    <citation type="submission" date="2023-07" db="EMBL/GenBank/DDBJ databases">
        <title>A chromosome-level genome assembly of Lolium multiflorum.</title>
        <authorList>
            <person name="Chen Y."/>
            <person name="Copetti D."/>
            <person name="Kolliker R."/>
            <person name="Studer B."/>
        </authorList>
    </citation>
    <scope>NUCLEOTIDE SEQUENCE</scope>
    <source>
        <strain evidence="3">02402/16</strain>
        <tissue evidence="3">Leaf</tissue>
    </source>
</reference>
<keyword evidence="2" id="KW-0812">Transmembrane</keyword>
<proteinExistence type="predicted"/>
<dbReference type="EMBL" id="JAUUTY010000002">
    <property type="protein sequence ID" value="KAK1678516.1"/>
    <property type="molecule type" value="Genomic_DNA"/>
</dbReference>
<feature type="transmembrane region" description="Helical" evidence="2">
    <location>
        <begin position="291"/>
        <end position="311"/>
    </location>
</feature>
<sequence length="336" mass="35918">MGLLDGSDKAPAKHLEVEDSENVKKSVSNPAYEVWLARDQTVLGYLVKGMSPDLLAQVVGLEHTSEVWATVEDIFSSQSRAKVNMLRGALSNTKKLDHTATQYIAKMKGFVSELAAAGKHVDDDELKGYILNGLDGDYNPLVASINAVPSTTLNDLCAQLLPIMPHVAPTTLVVRPPLHVVAMVAKVVAMGAKIKSVVMVVTIDAAMMVTIGVATMVTIGAVMMLVTGARSAVMMMAIGAKSGMMVITVAGLTVAMMAKAKVVVLHKEVVVVAVLPPPIKMWNARFARSTVTLPMNVGGVMLTKMIIILALRRREHMVLTQTGTWTVVLQIISLAN</sequence>
<evidence type="ECO:0000313" key="4">
    <source>
        <dbReference type="Proteomes" id="UP001231189"/>
    </source>
</evidence>
<accession>A0AAD8T9R6</accession>
<name>A0AAD8T9R6_LOLMU</name>
<dbReference type="PANTHER" id="PTHR47481:SF31">
    <property type="entry name" value="OS01G0873500 PROTEIN"/>
    <property type="match status" value="1"/>
</dbReference>
<keyword evidence="4" id="KW-1185">Reference proteome</keyword>
<keyword evidence="2" id="KW-0472">Membrane</keyword>
<organism evidence="3 4">
    <name type="scientific">Lolium multiflorum</name>
    <name type="common">Italian ryegrass</name>
    <name type="synonym">Lolium perenne subsp. multiflorum</name>
    <dbReference type="NCBI Taxonomy" id="4521"/>
    <lineage>
        <taxon>Eukaryota</taxon>
        <taxon>Viridiplantae</taxon>
        <taxon>Streptophyta</taxon>
        <taxon>Embryophyta</taxon>
        <taxon>Tracheophyta</taxon>
        <taxon>Spermatophyta</taxon>
        <taxon>Magnoliopsida</taxon>
        <taxon>Liliopsida</taxon>
        <taxon>Poales</taxon>
        <taxon>Poaceae</taxon>
        <taxon>BOP clade</taxon>
        <taxon>Pooideae</taxon>
        <taxon>Poodae</taxon>
        <taxon>Poeae</taxon>
        <taxon>Poeae Chloroplast Group 2 (Poeae type)</taxon>
        <taxon>Loliodinae</taxon>
        <taxon>Loliinae</taxon>
        <taxon>Lolium</taxon>
    </lineage>
</organism>
<dbReference type="AlphaFoldDB" id="A0AAD8T9R6"/>
<feature type="region of interest" description="Disordered" evidence="1">
    <location>
        <begin position="1"/>
        <end position="21"/>
    </location>
</feature>
<protein>
    <submittedName>
        <fullName evidence="3">Uncharacterized protein</fullName>
    </submittedName>
</protein>
<dbReference type="Proteomes" id="UP001231189">
    <property type="component" value="Unassembled WGS sequence"/>
</dbReference>
<dbReference type="PANTHER" id="PTHR47481">
    <property type="match status" value="1"/>
</dbReference>
<evidence type="ECO:0000256" key="2">
    <source>
        <dbReference type="SAM" id="Phobius"/>
    </source>
</evidence>
<keyword evidence="2" id="KW-1133">Transmembrane helix</keyword>
<feature type="transmembrane region" description="Helical" evidence="2">
    <location>
        <begin position="238"/>
        <end position="258"/>
    </location>
</feature>
<dbReference type="Pfam" id="PF14223">
    <property type="entry name" value="Retrotran_gag_2"/>
    <property type="match status" value="1"/>
</dbReference>
<evidence type="ECO:0000313" key="3">
    <source>
        <dbReference type="EMBL" id="KAK1678516.1"/>
    </source>
</evidence>